<evidence type="ECO:0000313" key="8">
    <source>
        <dbReference type="RefSeq" id="XP_065642333.1"/>
    </source>
</evidence>
<name>A0ABM4B0M9_HYDVU</name>
<feature type="domain" description="THAP-type" evidence="6">
    <location>
        <begin position="11"/>
        <end position="92"/>
    </location>
</feature>
<gene>
    <name evidence="8" type="primary">LOC136073963</name>
</gene>
<dbReference type="InterPro" id="IPR026516">
    <property type="entry name" value="THAP1/10"/>
</dbReference>
<sequence>MVWGQTLRLKMVKGCCVFDCSTNVKSHPNLSFYILPADPKRRRLWLNAIYRIDSSCKNKLWSPNTKHVYVCSKHFVSVSMLGVKKSIVESSHRQNRLLSRDEWRINRLNSSLGI</sequence>
<accession>A0ABM4B0M9</accession>
<dbReference type="PROSITE" id="PS50950">
    <property type="entry name" value="ZF_THAP"/>
    <property type="match status" value="1"/>
</dbReference>
<evidence type="ECO:0000313" key="7">
    <source>
        <dbReference type="Proteomes" id="UP001652625"/>
    </source>
</evidence>
<reference evidence="7" key="1">
    <citation type="submission" date="2025-05" db="UniProtKB">
        <authorList>
            <consortium name="RefSeq"/>
        </authorList>
    </citation>
    <scope>NUCLEOTIDE SEQUENCE [LARGE SCALE GENOMIC DNA]</scope>
</reference>
<keyword evidence="4 5" id="KW-0238">DNA-binding</keyword>
<evidence type="ECO:0000256" key="5">
    <source>
        <dbReference type="PROSITE-ProRule" id="PRU00309"/>
    </source>
</evidence>
<dbReference type="GeneID" id="136073963"/>
<dbReference type="Proteomes" id="UP001652625">
    <property type="component" value="Chromosome 01"/>
</dbReference>
<dbReference type="SUPFAM" id="SSF57716">
    <property type="entry name" value="Glucocorticoid receptor-like (DNA-binding domain)"/>
    <property type="match status" value="1"/>
</dbReference>
<keyword evidence="2 5" id="KW-0863">Zinc-finger</keyword>
<dbReference type="Pfam" id="PF05485">
    <property type="entry name" value="THAP"/>
    <property type="match status" value="1"/>
</dbReference>
<evidence type="ECO:0000256" key="4">
    <source>
        <dbReference type="ARBA" id="ARBA00023125"/>
    </source>
</evidence>
<evidence type="ECO:0000259" key="6">
    <source>
        <dbReference type="PROSITE" id="PS50950"/>
    </source>
</evidence>
<organism evidence="7 8">
    <name type="scientific">Hydra vulgaris</name>
    <name type="common">Hydra</name>
    <name type="synonym">Hydra attenuata</name>
    <dbReference type="NCBI Taxonomy" id="6087"/>
    <lineage>
        <taxon>Eukaryota</taxon>
        <taxon>Metazoa</taxon>
        <taxon>Cnidaria</taxon>
        <taxon>Hydrozoa</taxon>
        <taxon>Hydroidolina</taxon>
        <taxon>Anthoathecata</taxon>
        <taxon>Aplanulata</taxon>
        <taxon>Hydridae</taxon>
        <taxon>Hydra</taxon>
    </lineage>
</organism>
<dbReference type="PANTHER" id="PTHR46600:SF11">
    <property type="entry name" value="THAP DOMAIN-CONTAINING PROTEIN 10"/>
    <property type="match status" value="1"/>
</dbReference>
<dbReference type="InterPro" id="IPR006612">
    <property type="entry name" value="THAP_Znf"/>
</dbReference>
<evidence type="ECO:0000256" key="1">
    <source>
        <dbReference type="ARBA" id="ARBA00022723"/>
    </source>
</evidence>
<keyword evidence="7" id="KW-1185">Reference proteome</keyword>
<dbReference type="PANTHER" id="PTHR46600">
    <property type="entry name" value="THAP DOMAIN-CONTAINING"/>
    <property type="match status" value="1"/>
</dbReference>
<proteinExistence type="predicted"/>
<evidence type="ECO:0000256" key="3">
    <source>
        <dbReference type="ARBA" id="ARBA00022833"/>
    </source>
</evidence>
<keyword evidence="3" id="KW-0862">Zinc</keyword>
<keyword evidence="1" id="KW-0479">Metal-binding</keyword>
<protein>
    <submittedName>
        <fullName evidence="8">THAP domain-containing protein 2-like</fullName>
    </submittedName>
</protein>
<reference evidence="8" key="2">
    <citation type="submission" date="2025-08" db="UniProtKB">
        <authorList>
            <consortium name="RefSeq"/>
        </authorList>
    </citation>
    <scope>IDENTIFICATION</scope>
</reference>
<evidence type="ECO:0000256" key="2">
    <source>
        <dbReference type="ARBA" id="ARBA00022771"/>
    </source>
</evidence>
<dbReference type="RefSeq" id="XP_065642333.1">
    <property type="nucleotide sequence ID" value="XM_065786261.1"/>
</dbReference>